<dbReference type="PANTHER" id="PTHR11753">
    <property type="entry name" value="ADAPTOR COMPLEXES SMALL SUBUNIT FAMILY"/>
    <property type="match status" value="1"/>
</dbReference>
<comment type="subcellular location">
    <subcellularLocation>
        <location evidence="1">Endomembrane system</location>
    </subcellularLocation>
</comment>
<dbReference type="FunFam" id="3.30.450.60:FF:000010">
    <property type="entry name" value="AP complex subunit sigma"/>
    <property type="match status" value="1"/>
</dbReference>
<dbReference type="Pfam" id="PF01217">
    <property type="entry name" value="Clat_adaptor_s"/>
    <property type="match status" value="1"/>
</dbReference>
<comment type="similarity">
    <text evidence="2 6">Belongs to the adaptor complexes small subunit family.</text>
</comment>
<dbReference type="EMBL" id="JAQMWT010000398">
    <property type="protein sequence ID" value="KAJ8601860.1"/>
    <property type="molecule type" value="Genomic_DNA"/>
</dbReference>
<reference evidence="8" key="1">
    <citation type="submission" date="2023-01" db="EMBL/GenBank/DDBJ databases">
        <title>Metagenome sequencing of chrysophaentin producing Chrysophaeum taylorii.</title>
        <authorList>
            <person name="Davison J."/>
            <person name="Bewley C."/>
        </authorList>
    </citation>
    <scope>NUCLEOTIDE SEQUENCE</scope>
    <source>
        <strain evidence="8">NIES-1699</strain>
    </source>
</reference>
<dbReference type="GO" id="GO:0012505">
    <property type="term" value="C:endomembrane system"/>
    <property type="evidence" value="ECO:0007669"/>
    <property type="project" value="UniProtKB-SubCell"/>
</dbReference>
<dbReference type="GO" id="GO:0006886">
    <property type="term" value="P:intracellular protein transport"/>
    <property type="evidence" value="ECO:0007669"/>
    <property type="project" value="UniProtKB-UniRule"/>
</dbReference>
<feature type="domain" description="AP complex mu/sigma subunit" evidence="7">
    <location>
        <begin position="1"/>
        <end position="138"/>
    </location>
</feature>
<accession>A0AAD7XN12</accession>
<dbReference type="GO" id="GO:0005737">
    <property type="term" value="C:cytoplasm"/>
    <property type="evidence" value="ECO:0007669"/>
    <property type="project" value="UniProtKB-ARBA"/>
</dbReference>
<sequence length="142" mass="16740">MIHFFLMINKQGTTRIRKFYNEALARQQIERDVFQTMVSRDKVLSNVCEVRDYTVVYHRYVGLYVAVGIDPTDSELLAHETIHLFVEILDRYFGTVRELDVIYHFHAVYAILDEFILAGEVQETNKQMIIQRIKQMPQLAAK</sequence>
<evidence type="ECO:0000313" key="9">
    <source>
        <dbReference type="Proteomes" id="UP001230188"/>
    </source>
</evidence>
<dbReference type="PIRSF" id="PIRSF015588">
    <property type="entry name" value="AP_complex_sigma"/>
    <property type="match status" value="1"/>
</dbReference>
<keyword evidence="4 6" id="KW-0653">Protein transport</keyword>
<evidence type="ECO:0000256" key="3">
    <source>
        <dbReference type="ARBA" id="ARBA00022448"/>
    </source>
</evidence>
<dbReference type="InterPro" id="IPR022775">
    <property type="entry name" value="AP_mu_sigma_su"/>
</dbReference>
<comment type="caution">
    <text evidence="8">The sequence shown here is derived from an EMBL/GenBank/DDBJ whole genome shotgun (WGS) entry which is preliminary data.</text>
</comment>
<evidence type="ECO:0000256" key="4">
    <source>
        <dbReference type="ARBA" id="ARBA00022927"/>
    </source>
</evidence>
<dbReference type="Proteomes" id="UP001230188">
    <property type="component" value="Unassembled WGS sequence"/>
</dbReference>
<dbReference type="SUPFAM" id="SSF64356">
    <property type="entry name" value="SNARE-like"/>
    <property type="match status" value="1"/>
</dbReference>
<keyword evidence="9" id="KW-1185">Reference proteome</keyword>
<gene>
    <name evidence="8" type="ORF">CTAYLR_002670</name>
</gene>
<evidence type="ECO:0000256" key="6">
    <source>
        <dbReference type="PIRNR" id="PIRNR015588"/>
    </source>
</evidence>
<evidence type="ECO:0000256" key="2">
    <source>
        <dbReference type="ARBA" id="ARBA00006972"/>
    </source>
</evidence>
<evidence type="ECO:0000259" key="7">
    <source>
        <dbReference type="Pfam" id="PF01217"/>
    </source>
</evidence>
<dbReference type="AlphaFoldDB" id="A0AAD7XN12"/>
<protein>
    <recommendedName>
        <fullName evidence="6">AP complex subunit sigma</fullName>
    </recommendedName>
</protein>
<evidence type="ECO:0000313" key="8">
    <source>
        <dbReference type="EMBL" id="KAJ8601860.1"/>
    </source>
</evidence>
<dbReference type="Gene3D" id="3.30.450.60">
    <property type="match status" value="1"/>
</dbReference>
<dbReference type="InterPro" id="IPR016635">
    <property type="entry name" value="AP_complex_ssu"/>
</dbReference>
<evidence type="ECO:0000256" key="5">
    <source>
        <dbReference type="ARBA" id="ARBA00023136"/>
    </source>
</evidence>
<keyword evidence="5 6" id="KW-0472">Membrane</keyword>
<name>A0AAD7XN12_9STRA</name>
<dbReference type="InterPro" id="IPR011012">
    <property type="entry name" value="Longin-like_dom_sf"/>
</dbReference>
<evidence type="ECO:0000256" key="1">
    <source>
        <dbReference type="ARBA" id="ARBA00004308"/>
    </source>
</evidence>
<keyword evidence="3 6" id="KW-0813">Transport</keyword>
<proteinExistence type="inferred from homology"/>
<organism evidence="8 9">
    <name type="scientific">Chrysophaeum taylorii</name>
    <dbReference type="NCBI Taxonomy" id="2483200"/>
    <lineage>
        <taxon>Eukaryota</taxon>
        <taxon>Sar</taxon>
        <taxon>Stramenopiles</taxon>
        <taxon>Ochrophyta</taxon>
        <taxon>Pelagophyceae</taxon>
        <taxon>Pelagomonadales</taxon>
        <taxon>Pelagomonadaceae</taxon>
        <taxon>Chrysophaeum</taxon>
    </lineage>
</organism>